<dbReference type="EC" id="1.17.4.1" evidence="10"/>
<evidence type="ECO:0000313" key="13">
    <source>
        <dbReference type="EMBL" id="NNG36024.1"/>
    </source>
</evidence>
<keyword evidence="14" id="KW-1185">Reference proteome</keyword>
<dbReference type="PANTHER" id="PTHR11573">
    <property type="entry name" value="RIBONUCLEOSIDE-DIPHOSPHATE REDUCTASE LARGE CHAIN"/>
    <property type="match status" value="1"/>
</dbReference>
<keyword evidence="3 9" id="KW-0547">Nucleotide-binding</keyword>
<dbReference type="PROSITE" id="PS00089">
    <property type="entry name" value="RIBORED_LARGE"/>
    <property type="match status" value="1"/>
</dbReference>
<feature type="compositionally biased region" description="Low complexity" evidence="11">
    <location>
        <begin position="115"/>
        <end position="128"/>
    </location>
</feature>
<evidence type="ECO:0000256" key="11">
    <source>
        <dbReference type="SAM" id="MobiDB-lite"/>
    </source>
</evidence>
<dbReference type="InterPro" id="IPR013346">
    <property type="entry name" value="NrdE_NrdA_C"/>
</dbReference>
<evidence type="ECO:0000259" key="12">
    <source>
        <dbReference type="PROSITE" id="PS51161"/>
    </source>
</evidence>
<dbReference type="GO" id="GO:0004748">
    <property type="term" value="F:ribonucleoside-diphosphate reductase activity, thioredoxin disulfide as acceptor"/>
    <property type="evidence" value="ECO:0007669"/>
    <property type="project" value="UniProtKB-EC"/>
</dbReference>
<evidence type="ECO:0000256" key="7">
    <source>
        <dbReference type="ARBA" id="ARBA00024942"/>
    </source>
</evidence>
<dbReference type="EMBL" id="JABEND010000004">
    <property type="protein sequence ID" value="NNG36024.1"/>
    <property type="molecule type" value="Genomic_DNA"/>
</dbReference>
<evidence type="ECO:0000256" key="5">
    <source>
        <dbReference type="ARBA" id="ARBA00023002"/>
    </source>
</evidence>
<evidence type="ECO:0000256" key="3">
    <source>
        <dbReference type="ARBA" id="ARBA00022741"/>
    </source>
</evidence>
<dbReference type="PANTHER" id="PTHR11573:SF6">
    <property type="entry name" value="RIBONUCLEOSIDE-DIPHOSPHATE REDUCTASE LARGE SUBUNIT"/>
    <property type="match status" value="1"/>
</dbReference>
<dbReference type="InterPro" id="IPR008926">
    <property type="entry name" value="RNR_R1-su_N"/>
</dbReference>
<evidence type="ECO:0000313" key="14">
    <source>
        <dbReference type="Proteomes" id="UP000562984"/>
    </source>
</evidence>
<comment type="function">
    <text evidence="7 10">Provides the precursors necessary for DNA synthesis. Catalyzes the biosynthesis of deoxyribonucleotides from the corresponding ribonucleotides.</text>
</comment>
<comment type="caution">
    <text evidence="13">The sequence shown here is derived from an EMBL/GenBank/DDBJ whole genome shotgun (WGS) entry which is preliminary data.</text>
</comment>
<dbReference type="NCBIfam" id="NF005544">
    <property type="entry name" value="PRK07207.1"/>
    <property type="match status" value="1"/>
</dbReference>
<feature type="domain" description="ATP-cone" evidence="12">
    <location>
        <begin position="130"/>
        <end position="219"/>
    </location>
</feature>
<sequence>MPEAVDTGLTVQRRDGEVVPFDPGRIAVAVTKAFLAVEGEAAQHSTRLRAQVRSVTDAVLEVLTRRQAAGRPLDLEAIQDQVELALMRAEQPKVARAYILYREQHRQAREERARQASAPAQPAAPQRPVVHVTAADGTRAPLDTQRLVTVITEACQGLSDADPQAVLTATDATVYDGISVKELQQAPVLAARTLVEREPAYSTVAARLLADSLRSEALSFLSGSPESATAADMAERYPGYFAGYIQRGIELEQLDPQLAEFDLDALGAAIEAERDLDFTYLGLQTLYDRYFLHHRGTRYELPQAFFMRVAMGLAVREIDRDAAAIEFYRLLSSFDFMCSTPTLFNSGTTRPQLSSCFLTTVDDDLSAIFAGIRDNALLAKFSGGLGNDWTPVRGIGAHIKGTNGNSSGVVPFLKIANDTAVAVNQGGKRKGAVCAYLETWHVDIEEFLELRRNTGDDRRRTHDMNTANWVPDEFLRRVESGEQWTLFSPDEVPDLHDLYGTAFAERYREYEAAADRGELRVFRRVPALDLWRKMLTALFETGHPWITFKDACNLRSPQQHVGVVHSSNLCTEITLNTKPGVGQTRDGAETAVCNLGSVNLAAHVRLLQDGPGAGTVGLDTEKLRRTVTTAVRMLDNVIDINLYTIPSARRSNLSHRPVGLGLMGFADCLYRLGIPYASDAAVAFADESMEQLSYWAISASSDLAVQRGRYPSFEGSLWSRGVLPIDSIELLAEARGGELQQDRTQRMDWDALRSKVISQGMRNSNVMAIAPTATISNIVGVSQSIEPTYRNLFVKSNMSGDFTVINEHLVAELKRRDLWDEVMVGDLKYFDGSLWEIDRIPADVKELFATAFEIHGSWLIQAASRRQKWLDQAQSLNLYIAAPSGRDLDELYRMAWHTGCKTTYYLRSTSATHVEKSTLRGTDGKLNAVSANASAAPSASAAMPSPGPIAATPAAAAPSASAGKPSPGPIAATPAVTVPAASAAMPSPSASVAASDIPTVLPGSDVAACSIDNPDCEACQ</sequence>
<dbReference type="PRINTS" id="PR01183">
    <property type="entry name" value="RIBORDTASEM1"/>
</dbReference>
<dbReference type="InterPro" id="IPR039718">
    <property type="entry name" value="Rrm1"/>
</dbReference>
<accession>A0A849A4V7</accession>
<dbReference type="Proteomes" id="UP000562984">
    <property type="component" value="Unassembled WGS sequence"/>
</dbReference>
<dbReference type="Pfam" id="PF00317">
    <property type="entry name" value="Ribonuc_red_lgN"/>
    <property type="match status" value="1"/>
</dbReference>
<dbReference type="AlphaFoldDB" id="A0A849A4V7"/>
<evidence type="ECO:0000256" key="10">
    <source>
        <dbReference type="RuleBase" id="RU003410"/>
    </source>
</evidence>
<evidence type="ECO:0000256" key="9">
    <source>
        <dbReference type="PROSITE-ProRule" id="PRU00492"/>
    </source>
</evidence>
<dbReference type="Pfam" id="PF03477">
    <property type="entry name" value="ATP-cone"/>
    <property type="match status" value="2"/>
</dbReference>
<evidence type="ECO:0000256" key="2">
    <source>
        <dbReference type="ARBA" id="ARBA00022533"/>
    </source>
</evidence>
<feature type="domain" description="ATP-cone" evidence="12">
    <location>
        <begin position="9"/>
        <end position="109"/>
    </location>
</feature>
<dbReference type="InterPro" id="IPR005144">
    <property type="entry name" value="ATP-cone_dom"/>
</dbReference>
<evidence type="ECO:0000256" key="8">
    <source>
        <dbReference type="ARBA" id="ARBA00047754"/>
    </source>
</evidence>
<dbReference type="Pfam" id="PF02867">
    <property type="entry name" value="Ribonuc_red_lgC"/>
    <property type="match status" value="1"/>
</dbReference>
<reference evidence="13 14" key="1">
    <citation type="submission" date="2020-05" db="EMBL/GenBank/DDBJ databases">
        <title>Nakamurella sp. DB0629 isolated from air conditioner.</title>
        <authorList>
            <person name="Kim D.H."/>
            <person name="Kim D.-U."/>
        </authorList>
    </citation>
    <scope>NUCLEOTIDE SEQUENCE [LARGE SCALE GENOMIC DNA]</scope>
    <source>
        <strain evidence="13 14">DB0629</strain>
    </source>
</reference>
<keyword evidence="6 10" id="KW-0215">Deoxyribonucleotide synthesis</keyword>
<evidence type="ECO:0000256" key="1">
    <source>
        <dbReference type="ARBA" id="ARBA00010406"/>
    </source>
</evidence>
<dbReference type="GO" id="GO:0005524">
    <property type="term" value="F:ATP binding"/>
    <property type="evidence" value="ECO:0007669"/>
    <property type="project" value="UniProtKB-UniRule"/>
</dbReference>
<protein>
    <recommendedName>
        <fullName evidence="10">Ribonucleoside-diphosphate reductase</fullName>
        <ecNumber evidence="10">1.17.4.1</ecNumber>
    </recommendedName>
</protein>
<keyword evidence="5 10" id="KW-0560">Oxidoreductase</keyword>
<dbReference type="GO" id="GO:0009263">
    <property type="term" value="P:deoxyribonucleotide biosynthetic process"/>
    <property type="evidence" value="ECO:0007669"/>
    <property type="project" value="UniProtKB-KW"/>
</dbReference>
<dbReference type="NCBIfam" id="TIGR02506">
    <property type="entry name" value="NrdE_NrdA"/>
    <property type="match status" value="1"/>
</dbReference>
<dbReference type="RefSeq" id="WP_246232396.1">
    <property type="nucleotide sequence ID" value="NZ_JABEND010000004.1"/>
</dbReference>
<comment type="catalytic activity">
    <reaction evidence="8 10">
        <text>a 2'-deoxyribonucleoside 5'-diphosphate + [thioredoxin]-disulfide + H2O = a ribonucleoside 5'-diphosphate + [thioredoxin]-dithiol</text>
        <dbReference type="Rhea" id="RHEA:23252"/>
        <dbReference type="Rhea" id="RHEA-COMP:10698"/>
        <dbReference type="Rhea" id="RHEA-COMP:10700"/>
        <dbReference type="ChEBI" id="CHEBI:15377"/>
        <dbReference type="ChEBI" id="CHEBI:29950"/>
        <dbReference type="ChEBI" id="CHEBI:50058"/>
        <dbReference type="ChEBI" id="CHEBI:57930"/>
        <dbReference type="ChEBI" id="CHEBI:73316"/>
        <dbReference type="EC" id="1.17.4.1"/>
    </reaction>
</comment>
<evidence type="ECO:0000256" key="4">
    <source>
        <dbReference type="ARBA" id="ARBA00022840"/>
    </source>
</evidence>
<dbReference type="Gene3D" id="3.20.70.20">
    <property type="match status" value="1"/>
</dbReference>
<dbReference type="PROSITE" id="PS51161">
    <property type="entry name" value="ATP_CONE"/>
    <property type="match status" value="2"/>
</dbReference>
<name>A0A849A4V7_9ACTN</name>
<dbReference type="SUPFAM" id="SSF48168">
    <property type="entry name" value="R1 subunit of ribonucleotide reductase, N-terminal domain"/>
    <property type="match status" value="1"/>
</dbReference>
<dbReference type="InterPro" id="IPR000788">
    <property type="entry name" value="RNR_lg_C"/>
</dbReference>
<dbReference type="GO" id="GO:0005971">
    <property type="term" value="C:ribonucleoside-diphosphate reductase complex"/>
    <property type="evidence" value="ECO:0007669"/>
    <property type="project" value="TreeGrafter"/>
</dbReference>
<dbReference type="SUPFAM" id="SSF51998">
    <property type="entry name" value="PFL-like glycyl radical enzymes"/>
    <property type="match status" value="1"/>
</dbReference>
<dbReference type="InterPro" id="IPR013509">
    <property type="entry name" value="RNR_lsu_N"/>
</dbReference>
<gene>
    <name evidence="13" type="ORF">HKD39_09920</name>
</gene>
<feature type="region of interest" description="Disordered" evidence="11">
    <location>
        <begin position="109"/>
        <end position="129"/>
    </location>
</feature>
<comment type="similarity">
    <text evidence="1 10">Belongs to the ribonucleoside diphosphate reductase large chain family.</text>
</comment>
<organism evidence="13 14">
    <name type="scientific">Nakamurella aerolata</name>
    <dbReference type="NCBI Taxonomy" id="1656892"/>
    <lineage>
        <taxon>Bacteria</taxon>
        <taxon>Bacillati</taxon>
        <taxon>Actinomycetota</taxon>
        <taxon>Actinomycetes</taxon>
        <taxon>Nakamurellales</taxon>
        <taxon>Nakamurellaceae</taxon>
        <taxon>Nakamurella</taxon>
    </lineage>
</organism>
<keyword evidence="4 9" id="KW-0067">ATP-binding</keyword>
<proteinExistence type="inferred from homology"/>
<keyword evidence="2" id="KW-0021">Allosteric enzyme</keyword>
<dbReference type="CDD" id="cd01679">
    <property type="entry name" value="RNR_I"/>
    <property type="match status" value="1"/>
</dbReference>
<evidence type="ECO:0000256" key="6">
    <source>
        <dbReference type="ARBA" id="ARBA00023116"/>
    </source>
</evidence>
<dbReference type="UniPathway" id="UPA00326"/>
<dbReference type="FunFam" id="3.20.70.20:FF:000009">
    <property type="entry name" value="Ribonucleoside-diphosphate reductase"/>
    <property type="match status" value="1"/>
</dbReference>